<proteinExistence type="predicted"/>
<dbReference type="InterPro" id="IPR036388">
    <property type="entry name" value="WH-like_DNA-bd_sf"/>
</dbReference>
<evidence type="ECO:0008006" key="11">
    <source>
        <dbReference type="Google" id="ProtNLM"/>
    </source>
</evidence>
<feature type="domain" description="Disease resistance R13L4/SHOC-2-like LRR" evidence="8">
    <location>
        <begin position="532"/>
        <end position="769"/>
    </location>
</feature>
<evidence type="ECO:0000256" key="1">
    <source>
        <dbReference type="ARBA" id="ARBA00022737"/>
    </source>
</evidence>
<evidence type="ECO:0000313" key="10">
    <source>
        <dbReference type="Proteomes" id="UP001324115"/>
    </source>
</evidence>
<keyword evidence="3" id="KW-0611">Plant defense</keyword>
<feature type="domain" description="NB-ARC" evidence="5">
    <location>
        <begin position="171"/>
        <end position="330"/>
    </location>
</feature>
<gene>
    <name evidence="9" type="ORF">RGQ29_016259</name>
</gene>
<dbReference type="AlphaFoldDB" id="A0AAN7IZA4"/>
<keyword evidence="2" id="KW-0547">Nucleotide-binding</keyword>
<dbReference type="Pfam" id="PF00931">
    <property type="entry name" value="NB-ARC"/>
    <property type="match status" value="1"/>
</dbReference>
<dbReference type="GO" id="GO:0043531">
    <property type="term" value="F:ADP binding"/>
    <property type="evidence" value="ECO:0007669"/>
    <property type="project" value="InterPro"/>
</dbReference>
<dbReference type="Pfam" id="PF18052">
    <property type="entry name" value="Rx_N"/>
    <property type="match status" value="1"/>
</dbReference>
<evidence type="ECO:0000259" key="8">
    <source>
        <dbReference type="Pfam" id="PF23598"/>
    </source>
</evidence>
<dbReference type="PANTHER" id="PTHR36766:SF38">
    <property type="entry name" value="DISEASE RESISTANCE PROTEIN RGA3"/>
    <property type="match status" value="1"/>
</dbReference>
<dbReference type="InterPro" id="IPR032675">
    <property type="entry name" value="LRR_dom_sf"/>
</dbReference>
<dbReference type="GO" id="GO:0005524">
    <property type="term" value="F:ATP binding"/>
    <property type="evidence" value="ECO:0007669"/>
    <property type="project" value="UniProtKB-KW"/>
</dbReference>
<feature type="domain" description="Disease resistance N-terminal" evidence="6">
    <location>
        <begin position="13"/>
        <end position="97"/>
    </location>
</feature>
<accession>A0AAN7IZA4</accession>
<dbReference type="InterPro" id="IPR042197">
    <property type="entry name" value="Apaf_helical"/>
</dbReference>
<dbReference type="InterPro" id="IPR055414">
    <property type="entry name" value="LRR_R13L4/SHOC2-like"/>
</dbReference>
<evidence type="ECO:0000259" key="5">
    <source>
        <dbReference type="Pfam" id="PF00931"/>
    </source>
</evidence>
<dbReference type="SUPFAM" id="SSF52047">
    <property type="entry name" value="RNI-like"/>
    <property type="match status" value="1"/>
</dbReference>
<sequence>MAEGILYDVAAGIIGKAGNLALKEIVLIWSVNDEITKLGETVSIIKAVLLDAEAKQHNSEAIKLWLKGLKDAMCDADDLLDEISTEALRREVMTRDKKAKEVRIFFSKSNQLAYGLRMGHKVKAMRERFDEIAAARNKFGLEERSEESRVRYMARKQTHSLLPAEDVIGREDDKKAIIASLLDCANAEENVSVLPIFGIGGLGKMTVAKLVFNDEQIKNHFELKLWVCVSDDFDVKIIVEKILECVKNEKPKDLEMNTLMLVLDDVWNEDREKWFSLKAILKGGTRGSGILLTTRSEKVAEITHSKQPHKLKGLDDQQSLSLFKKMAFKEGEEPKNASFVEIGKEILKMCVGVPLAIRTIGGMLYFKKSEIEWLLFKNNELSKIPQNENDILPTLKLSYDHLPSHLKQCFTYCSLFPKDYKIDKSCLINIPEDVGYEYYMDLLWRSFFQEVEEDKLGNISKFKIHDLMHDIAIQVTGSESTTIYSKENVIDKKTRHIPISLSKARMIRTFLLPCQPEYYSNRSIFSTCSEIIASFKFIRLLDLHNMGIKTIPSSIKKLKHLRYLDLSKNKDIEMLPNSIVKLYNLQTLKLSNCHSFKELPRDINKLVNLRFLKNDGCSSLTHMPNGLGQLTNLQILSRFVMSKDRIDSVPRSNGGLKELDKLNELRGNLSIENLKHRKDAALECKDANLKEKQRLDRLDLKLVEDLQSHINLKALSLERYGGVISPRWLVSLTNLVEFKLDSCKKCQYLPLLDQFPSLKIIDLYGLDSLEHISDTERDNSDSLFCPSLEVLQIRSCPNLKGWWRERRLTSFPLFPYLESLDLVNCSLKQSLERMMINNKTSGNLPSFASSSSTIIAPLSKLSFMNIENTEEALPEECLPNLISLRTLTLYKCPLPQGMQYLTALQELTIADSEMEWQGLRTLLSLQFSRLPKLVSFPMGLQYVSSLQKLEIWMCISLIAIPEWICKLISLQTLQIWDWNPLAK</sequence>
<dbReference type="PRINTS" id="PR00364">
    <property type="entry name" value="DISEASERSIST"/>
</dbReference>
<organism evidence="9 10">
    <name type="scientific">Quercus rubra</name>
    <name type="common">Northern red oak</name>
    <name type="synonym">Quercus borealis</name>
    <dbReference type="NCBI Taxonomy" id="3512"/>
    <lineage>
        <taxon>Eukaryota</taxon>
        <taxon>Viridiplantae</taxon>
        <taxon>Streptophyta</taxon>
        <taxon>Embryophyta</taxon>
        <taxon>Tracheophyta</taxon>
        <taxon>Spermatophyta</taxon>
        <taxon>Magnoliopsida</taxon>
        <taxon>eudicotyledons</taxon>
        <taxon>Gunneridae</taxon>
        <taxon>Pentapetalae</taxon>
        <taxon>rosids</taxon>
        <taxon>fabids</taxon>
        <taxon>Fagales</taxon>
        <taxon>Fagaceae</taxon>
        <taxon>Quercus</taxon>
    </lineage>
</organism>
<dbReference type="PANTHER" id="PTHR36766">
    <property type="entry name" value="PLANT BROAD-SPECTRUM MILDEW RESISTANCE PROTEIN RPW8"/>
    <property type="match status" value="1"/>
</dbReference>
<dbReference type="Pfam" id="PF23559">
    <property type="entry name" value="WHD_DRP"/>
    <property type="match status" value="1"/>
</dbReference>
<dbReference type="InterPro" id="IPR002182">
    <property type="entry name" value="NB-ARC"/>
</dbReference>
<dbReference type="InterPro" id="IPR041118">
    <property type="entry name" value="Rx_N"/>
</dbReference>
<dbReference type="Pfam" id="PF23598">
    <property type="entry name" value="LRR_14"/>
    <property type="match status" value="1"/>
</dbReference>
<evidence type="ECO:0000259" key="7">
    <source>
        <dbReference type="Pfam" id="PF23559"/>
    </source>
</evidence>
<dbReference type="Gene3D" id="1.10.10.10">
    <property type="entry name" value="Winged helix-like DNA-binding domain superfamily/Winged helix DNA-binding domain"/>
    <property type="match status" value="1"/>
</dbReference>
<protein>
    <recommendedName>
        <fullName evidence="11">CC-NBS-LRR protein</fullName>
    </recommendedName>
</protein>
<evidence type="ECO:0000259" key="6">
    <source>
        <dbReference type="Pfam" id="PF18052"/>
    </source>
</evidence>
<keyword evidence="4" id="KW-0067">ATP-binding</keyword>
<evidence type="ECO:0000313" key="9">
    <source>
        <dbReference type="EMBL" id="KAK4591745.1"/>
    </source>
</evidence>
<feature type="domain" description="Disease resistance protein winged helix" evidence="7">
    <location>
        <begin position="431"/>
        <end position="472"/>
    </location>
</feature>
<dbReference type="Gene3D" id="1.10.8.430">
    <property type="entry name" value="Helical domain of apoptotic protease-activating factors"/>
    <property type="match status" value="1"/>
</dbReference>
<reference evidence="9 10" key="1">
    <citation type="journal article" date="2023" name="G3 (Bethesda)">
        <title>A haplotype-resolved chromosome-scale genome for Quercus rubra L. provides insights into the genetics of adaptive traits for red oak species.</title>
        <authorList>
            <person name="Kapoor B."/>
            <person name="Jenkins J."/>
            <person name="Schmutz J."/>
            <person name="Zhebentyayeva T."/>
            <person name="Kuelheim C."/>
            <person name="Coggeshall M."/>
            <person name="Heim C."/>
            <person name="Lasky J.R."/>
            <person name="Leites L."/>
            <person name="Islam-Faridi N."/>
            <person name="Romero-Severson J."/>
            <person name="DeLeo V.L."/>
            <person name="Lucas S.M."/>
            <person name="Lazic D."/>
            <person name="Gailing O."/>
            <person name="Carlson J."/>
            <person name="Staton M."/>
        </authorList>
    </citation>
    <scope>NUCLEOTIDE SEQUENCE [LARGE SCALE GENOMIC DNA]</scope>
    <source>
        <strain evidence="9">Pseudo-F2</strain>
    </source>
</reference>
<dbReference type="GO" id="GO:0006952">
    <property type="term" value="P:defense response"/>
    <property type="evidence" value="ECO:0007669"/>
    <property type="project" value="UniProtKB-KW"/>
</dbReference>
<keyword evidence="1" id="KW-0677">Repeat</keyword>
<dbReference type="Gene3D" id="3.40.50.300">
    <property type="entry name" value="P-loop containing nucleotide triphosphate hydrolases"/>
    <property type="match status" value="1"/>
</dbReference>
<comment type="caution">
    <text evidence="9">The sequence shown here is derived from an EMBL/GenBank/DDBJ whole genome shotgun (WGS) entry which is preliminary data.</text>
</comment>
<dbReference type="GO" id="GO:0051707">
    <property type="term" value="P:response to other organism"/>
    <property type="evidence" value="ECO:0007669"/>
    <property type="project" value="UniProtKB-ARBA"/>
</dbReference>
<evidence type="ECO:0000256" key="3">
    <source>
        <dbReference type="ARBA" id="ARBA00022821"/>
    </source>
</evidence>
<name>A0AAN7IZA4_QUERU</name>
<evidence type="ECO:0000256" key="2">
    <source>
        <dbReference type="ARBA" id="ARBA00022741"/>
    </source>
</evidence>
<evidence type="ECO:0000256" key="4">
    <source>
        <dbReference type="ARBA" id="ARBA00022840"/>
    </source>
</evidence>
<dbReference type="SUPFAM" id="SSF52058">
    <property type="entry name" value="L domain-like"/>
    <property type="match status" value="1"/>
</dbReference>
<dbReference type="Gene3D" id="3.80.10.10">
    <property type="entry name" value="Ribonuclease Inhibitor"/>
    <property type="match status" value="2"/>
</dbReference>
<dbReference type="SUPFAM" id="SSF52540">
    <property type="entry name" value="P-loop containing nucleoside triphosphate hydrolases"/>
    <property type="match status" value="1"/>
</dbReference>
<dbReference type="Proteomes" id="UP001324115">
    <property type="component" value="Unassembled WGS sequence"/>
</dbReference>
<dbReference type="InterPro" id="IPR058922">
    <property type="entry name" value="WHD_DRP"/>
</dbReference>
<keyword evidence="10" id="KW-1185">Reference proteome</keyword>
<dbReference type="Gene3D" id="1.20.5.4130">
    <property type="match status" value="1"/>
</dbReference>
<dbReference type="InterPro" id="IPR027417">
    <property type="entry name" value="P-loop_NTPase"/>
</dbReference>
<dbReference type="EMBL" id="JAXUIC010000004">
    <property type="protein sequence ID" value="KAK4591745.1"/>
    <property type="molecule type" value="Genomic_DNA"/>
</dbReference>